<dbReference type="Gene3D" id="2.60.120.260">
    <property type="entry name" value="Galactose-binding domain-like"/>
    <property type="match status" value="1"/>
</dbReference>
<dbReference type="AlphaFoldDB" id="A0A094JGM6"/>
<evidence type="ECO:0000256" key="1">
    <source>
        <dbReference type="ARBA" id="ARBA00022801"/>
    </source>
</evidence>
<protein>
    <submittedName>
        <fullName evidence="4">Glutaryl-7-ACA acylase</fullName>
    </submittedName>
</protein>
<dbReference type="Gene3D" id="1.10.3020.10">
    <property type="entry name" value="alpha-amino acid ester hydrolase ( Helical cap domain)"/>
    <property type="match status" value="1"/>
</dbReference>
<comment type="caution">
    <text evidence="4">The sequence shown here is derived from an EMBL/GenBank/DDBJ whole genome shotgun (WGS) entry which is preliminary data.</text>
</comment>
<dbReference type="InterPro" id="IPR000383">
    <property type="entry name" value="Xaa-Pro-like_dom"/>
</dbReference>
<gene>
    <name evidence="4" type="ORF">HR45_01570</name>
</gene>
<dbReference type="STRING" id="1515746.HR45_01570"/>
<dbReference type="PANTHER" id="PTHR43056">
    <property type="entry name" value="PEPTIDASE S9 PROLYL OLIGOPEPTIDASE"/>
    <property type="match status" value="1"/>
</dbReference>
<dbReference type="GO" id="GO:0008239">
    <property type="term" value="F:dipeptidyl-peptidase activity"/>
    <property type="evidence" value="ECO:0007669"/>
    <property type="project" value="InterPro"/>
</dbReference>
<dbReference type="PANTHER" id="PTHR43056:SF10">
    <property type="entry name" value="COCE_NOND FAMILY, PUTATIVE (AFU_ORTHOLOGUE AFUA_7G00600)-RELATED"/>
    <property type="match status" value="1"/>
</dbReference>
<dbReference type="eggNOG" id="COG2936">
    <property type="taxonomic scope" value="Bacteria"/>
</dbReference>
<dbReference type="InterPro" id="IPR005674">
    <property type="entry name" value="CocE/Ser_esterase"/>
</dbReference>
<proteinExistence type="predicted"/>
<dbReference type="OrthoDB" id="9806163at2"/>
<accession>A0A094JGM6</accession>
<dbReference type="RefSeq" id="WP_037439000.1">
    <property type="nucleotide sequence ID" value="NZ_JPEO01000001.1"/>
</dbReference>
<evidence type="ECO:0000256" key="2">
    <source>
        <dbReference type="SAM" id="SignalP"/>
    </source>
</evidence>
<evidence type="ECO:0000259" key="3">
    <source>
        <dbReference type="SMART" id="SM00939"/>
    </source>
</evidence>
<dbReference type="Pfam" id="PF08530">
    <property type="entry name" value="PepX_C"/>
    <property type="match status" value="1"/>
</dbReference>
<feature type="signal peptide" evidence="2">
    <location>
        <begin position="1"/>
        <end position="21"/>
    </location>
</feature>
<sequence>MKLHPLTLALLAASVVPAVFAAAPSDKVTPMTPDGVASYNNIRAEADFVKREVMIPMRDGTKLYTIMLMKKGTKNAPILLSRTPYNAAASAIRSNSQHISQLVPIMDVDYVEDNYIRVYQDLRGVHKSEGEFIGNRPLTGPLNSTGIDESTDAYDTIDWLVKNVPETNGNVGIIGSSYLGFTTLMAEINPHPALKAAAPQSPMVDGWMGDDWFHNGAFRNAVINYSVVQSTAKAESEGTATGPQDDYSRFLEAGSTGDYLKKWGFEHYPMLRKMTENPAYTEFWSLQAVDKILAKQPLKVPTMLIVGQWDQEDSYGAPAVYKAIEPKDKNNDMVSLVIGPWRHSGVNHYGYKLGALTFTGDTAKEFRVKYMKPFFDHHLKGTPDPKTPPVLTYATGENKWNVSSKWPMGTPKKLYVNDNMGLSFKPDSNAKAHDDYVADPAKPVPFVPRPINLNDSAQWRPWLVHDQRFASSRPDVLVYTSEVLEKPVHIMGAPLVNLFASTTGTDADWVVKLIDVYPNTTSEGYSQGYVGQEMTGFELAVGIEAFRGRYVHGFATPAPLTPGKVEHYQFALPNVDHVFQPGHKLMIQVQSSLFPLYDRNPQTYVDNIFWAKPQDYQKATMSVFHSSNIELPIVK</sequence>
<dbReference type="InterPro" id="IPR050585">
    <property type="entry name" value="Xaa-Pro_dipeptidyl-ppase/CocE"/>
</dbReference>
<keyword evidence="1" id="KW-0378">Hydrolase</keyword>
<dbReference type="Proteomes" id="UP000029264">
    <property type="component" value="Unassembled WGS sequence"/>
</dbReference>
<dbReference type="SUPFAM" id="SSF53474">
    <property type="entry name" value="alpha/beta-Hydrolases"/>
    <property type="match status" value="1"/>
</dbReference>
<dbReference type="EMBL" id="JPEO01000001">
    <property type="protein sequence ID" value="KFZ39115.1"/>
    <property type="molecule type" value="Genomic_DNA"/>
</dbReference>
<dbReference type="Gene3D" id="3.40.50.1820">
    <property type="entry name" value="alpha/beta hydrolase"/>
    <property type="match status" value="1"/>
</dbReference>
<keyword evidence="2" id="KW-0732">Signal</keyword>
<dbReference type="Pfam" id="PF02129">
    <property type="entry name" value="Peptidase_S15"/>
    <property type="match status" value="1"/>
</dbReference>
<evidence type="ECO:0000313" key="5">
    <source>
        <dbReference type="Proteomes" id="UP000029264"/>
    </source>
</evidence>
<dbReference type="SUPFAM" id="SSF49785">
    <property type="entry name" value="Galactose-binding domain-like"/>
    <property type="match status" value="1"/>
</dbReference>
<dbReference type="InterPro" id="IPR029058">
    <property type="entry name" value="AB_hydrolase_fold"/>
</dbReference>
<dbReference type="NCBIfam" id="TIGR00976">
    <property type="entry name" value="CocE_NonD"/>
    <property type="match status" value="1"/>
</dbReference>
<name>A0A094JGM6_9GAMM</name>
<dbReference type="SMART" id="SM00939">
    <property type="entry name" value="PepX_C"/>
    <property type="match status" value="1"/>
</dbReference>
<organism evidence="4 5">
    <name type="scientific">Shewanella mangrovi</name>
    <dbReference type="NCBI Taxonomy" id="1515746"/>
    <lineage>
        <taxon>Bacteria</taxon>
        <taxon>Pseudomonadati</taxon>
        <taxon>Pseudomonadota</taxon>
        <taxon>Gammaproteobacteria</taxon>
        <taxon>Alteromonadales</taxon>
        <taxon>Shewanellaceae</taxon>
        <taxon>Shewanella</taxon>
    </lineage>
</organism>
<reference evidence="4 5" key="1">
    <citation type="submission" date="2014-06" db="EMBL/GenBank/DDBJ databases">
        <title>Shewanella sp. YQH10.</title>
        <authorList>
            <person name="Liu Y."/>
            <person name="Zeng R."/>
        </authorList>
    </citation>
    <scope>NUCLEOTIDE SEQUENCE [LARGE SCALE GENOMIC DNA]</scope>
    <source>
        <strain evidence="4 5">YQH10</strain>
    </source>
</reference>
<feature type="domain" description="Xaa-Pro dipeptidyl-peptidase C-terminal" evidence="3">
    <location>
        <begin position="372"/>
        <end position="634"/>
    </location>
</feature>
<dbReference type="InterPro" id="IPR008979">
    <property type="entry name" value="Galactose-bd-like_sf"/>
</dbReference>
<feature type="chain" id="PRO_5001905239" evidence="2">
    <location>
        <begin position="22"/>
        <end position="635"/>
    </location>
</feature>
<dbReference type="InterPro" id="IPR013736">
    <property type="entry name" value="Xaa-Pro_dipept_C"/>
</dbReference>
<keyword evidence="5" id="KW-1185">Reference proteome</keyword>
<evidence type="ECO:0000313" key="4">
    <source>
        <dbReference type="EMBL" id="KFZ39115.1"/>
    </source>
</evidence>